<evidence type="ECO:0000256" key="1">
    <source>
        <dbReference type="SAM" id="SignalP"/>
    </source>
</evidence>
<dbReference type="Proteomes" id="UP000180252">
    <property type="component" value="Unassembled WGS sequence"/>
</dbReference>
<dbReference type="STRING" id="1278819.BHE19_17505"/>
<feature type="signal peptide" evidence="1">
    <location>
        <begin position="1"/>
        <end position="20"/>
    </location>
</feature>
<accession>A0A1S1J1B8</accession>
<dbReference type="RefSeq" id="WP_070908540.1">
    <property type="nucleotide sequence ID" value="NZ_MIKE01000027.1"/>
</dbReference>
<evidence type="ECO:0000313" key="3">
    <source>
        <dbReference type="EMBL" id="OXB16845.1"/>
    </source>
</evidence>
<proteinExistence type="predicted"/>
<dbReference type="AlphaFoldDB" id="A0A1S1J1B8"/>
<sequence>MIKKLYVLSFICLFISKINAQDTAVKEGTEVAGKEVKSYLVKDFPEGVYKTYEDFIAKTGIFMGDALERRTIVGYKSIEKNVDAYHVFFCWKRNNIKITDYFAIVYNGNLYIQQRYLMKFASKEDGNMSADNPNSYHRVLNDGKFLYLEGPFANMWSKAFAYNAGAVGGAILANLNTLKGIVFNVDKKEFNFIRECENLNALIEEYNGVKIECKDKKVDILTVRENVDKIIK</sequence>
<reference evidence="4" key="2">
    <citation type="submission" date="2016-09" db="EMBL/GenBank/DDBJ databases">
        <authorList>
            <person name="Chen S."/>
            <person name="Walker E."/>
        </authorList>
    </citation>
    <scope>NUCLEOTIDE SEQUENCE [LARGE SCALE GENOMIC DNA]</scope>
    <source>
        <strain evidence="4">MSU</strain>
    </source>
</reference>
<evidence type="ECO:0000313" key="4">
    <source>
        <dbReference type="Proteomes" id="UP000180252"/>
    </source>
</evidence>
<evidence type="ECO:0000313" key="2">
    <source>
        <dbReference type="EMBL" id="OHT43580.1"/>
    </source>
</evidence>
<comment type="caution">
    <text evidence="2">The sequence shown here is derived from an EMBL/GenBank/DDBJ whole genome shotgun (WGS) entry which is preliminary data.</text>
</comment>
<evidence type="ECO:0008006" key="6">
    <source>
        <dbReference type="Google" id="ProtNLM"/>
    </source>
</evidence>
<dbReference type="Proteomes" id="UP000198319">
    <property type="component" value="Unassembled WGS sequence"/>
</dbReference>
<gene>
    <name evidence="3" type="ORF">B0A71_18035</name>
    <name evidence="2" type="ORF">BHE19_17505</name>
</gene>
<keyword evidence="5" id="KW-1185">Reference proteome</keyword>
<evidence type="ECO:0000313" key="5">
    <source>
        <dbReference type="Proteomes" id="UP000198319"/>
    </source>
</evidence>
<name>A0A1S1J1B8_9FLAO</name>
<dbReference type="EMBL" id="MIKE01000027">
    <property type="protein sequence ID" value="OHT43580.1"/>
    <property type="molecule type" value="Genomic_DNA"/>
</dbReference>
<dbReference type="OrthoDB" id="707246at2"/>
<reference evidence="3 5" key="3">
    <citation type="submission" date="2016-11" db="EMBL/GenBank/DDBJ databases">
        <title>Whole genomes of Flavobacteriaceae.</title>
        <authorList>
            <person name="Stine C."/>
            <person name="Li C."/>
            <person name="Tadesse D."/>
        </authorList>
    </citation>
    <scope>NUCLEOTIDE SEQUENCE [LARGE SCALE GENOMIC DNA]</scope>
    <source>
        <strain evidence="3 5">ATCC BAA-2541</strain>
    </source>
</reference>
<keyword evidence="1" id="KW-0732">Signal</keyword>
<reference evidence="2" key="1">
    <citation type="submission" date="2016-09" db="EMBL/GenBank/DDBJ databases">
        <authorList>
            <person name="Capua I."/>
            <person name="De Benedictis P."/>
            <person name="Joannis T."/>
            <person name="Lombin L.H."/>
            <person name="Cattoli G."/>
        </authorList>
    </citation>
    <scope>NUCLEOTIDE SEQUENCE [LARGE SCALE GENOMIC DNA]</scope>
    <source>
        <strain evidence="2">MSU</strain>
    </source>
</reference>
<protein>
    <recommendedName>
        <fullName evidence="6">DUF4468 domain-containing protein</fullName>
    </recommendedName>
</protein>
<organism evidence="2 4">
    <name type="scientific">Flavobacterium tructae</name>
    <dbReference type="NCBI Taxonomy" id="1114873"/>
    <lineage>
        <taxon>Bacteria</taxon>
        <taxon>Pseudomonadati</taxon>
        <taxon>Bacteroidota</taxon>
        <taxon>Flavobacteriia</taxon>
        <taxon>Flavobacteriales</taxon>
        <taxon>Flavobacteriaceae</taxon>
        <taxon>Flavobacterium</taxon>
    </lineage>
</organism>
<feature type="chain" id="PRO_5010251160" description="DUF4468 domain-containing protein" evidence="1">
    <location>
        <begin position="21"/>
        <end position="232"/>
    </location>
</feature>
<dbReference type="EMBL" id="MUHG01000027">
    <property type="protein sequence ID" value="OXB16845.1"/>
    <property type="molecule type" value="Genomic_DNA"/>
</dbReference>